<dbReference type="PANTHER" id="PTHR46910">
    <property type="entry name" value="TRANSCRIPTION FACTOR PDR1"/>
    <property type="match status" value="1"/>
</dbReference>
<dbReference type="PANTHER" id="PTHR46910:SF9">
    <property type="entry name" value="MISCELLANEOUS ZN(II)2CYS6 TRANSCRIPTION FACTOR (EUROFUNG)"/>
    <property type="match status" value="1"/>
</dbReference>
<feature type="region of interest" description="Disordered" evidence="2">
    <location>
        <begin position="1"/>
        <end position="52"/>
    </location>
</feature>
<comment type="caution">
    <text evidence="4">The sequence shown here is derived from an EMBL/GenBank/DDBJ whole genome shotgun (WGS) entry which is preliminary data.</text>
</comment>
<dbReference type="EMBL" id="JBFCZG010000008">
    <property type="protein sequence ID" value="KAL3419265.1"/>
    <property type="molecule type" value="Genomic_DNA"/>
</dbReference>
<feature type="region of interest" description="Disordered" evidence="2">
    <location>
        <begin position="397"/>
        <end position="423"/>
    </location>
</feature>
<evidence type="ECO:0000313" key="5">
    <source>
        <dbReference type="Proteomes" id="UP001629113"/>
    </source>
</evidence>
<feature type="compositionally biased region" description="Polar residues" evidence="2">
    <location>
        <begin position="401"/>
        <end position="417"/>
    </location>
</feature>
<name>A0ABR4P7I5_9HELO</name>
<evidence type="ECO:0000259" key="3">
    <source>
        <dbReference type="SMART" id="SM00906"/>
    </source>
</evidence>
<keyword evidence="1" id="KW-0539">Nucleus</keyword>
<keyword evidence="5" id="KW-1185">Reference proteome</keyword>
<dbReference type="InterPro" id="IPR007219">
    <property type="entry name" value="XnlR_reg_dom"/>
</dbReference>
<dbReference type="Pfam" id="PF04082">
    <property type="entry name" value="Fungal_trans"/>
    <property type="match status" value="1"/>
</dbReference>
<reference evidence="4 5" key="1">
    <citation type="submission" date="2024-06" db="EMBL/GenBank/DDBJ databases">
        <title>Complete genome of Phlyctema vagabunda strain 19-DSS-EL-015.</title>
        <authorList>
            <person name="Fiorenzani C."/>
        </authorList>
    </citation>
    <scope>NUCLEOTIDE SEQUENCE [LARGE SCALE GENOMIC DNA]</scope>
    <source>
        <strain evidence="4 5">19-DSS-EL-015</strain>
    </source>
</reference>
<feature type="region of interest" description="Disordered" evidence="2">
    <location>
        <begin position="72"/>
        <end position="100"/>
    </location>
</feature>
<gene>
    <name evidence="4" type="ORF">PVAG01_09487</name>
</gene>
<dbReference type="SMART" id="SM00906">
    <property type="entry name" value="Fungal_trans"/>
    <property type="match status" value="1"/>
</dbReference>
<evidence type="ECO:0000313" key="4">
    <source>
        <dbReference type="EMBL" id="KAL3419265.1"/>
    </source>
</evidence>
<feature type="domain" description="Xylanolytic transcriptional activator regulatory" evidence="3">
    <location>
        <begin position="248"/>
        <end position="322"/>
    </location>
</feature>
<accession>A0ABR4P7I5</accession>
<evidence type="ECO:0000256" key="1">
    <source>
        <dbReference type="ARBA" id="ARBA00023242"/>
    </source>
</evidence>
<feature type="compositionally biased region" description="Polar residues" evidence="2">
    <location>
        <begin position="1"/>
        <end position="17"/>
    </location>
</feature>
<dbReference type="Proteomes" id="UP001629113">
    <property type="component" value="Unassembled WGS sequence"/>
</dbReference>
<proteinExistence type="predicted"/>
<organism evidence="4 5">
    <name type="scientific">Phlyctema vagabunda</name>
    <dbReference type="NCBI Taxonomy" id="108571"/>
    <lineage>
        <taxon>Eukaryota</taxon>
        <taxon>Fungi</taxon>
        <taxon>Dikarya</taxon>
        <taxon>Ascomycota</taxon>
        <taxon>Pezizomycotina</taxon>
        <taxon>Leotiomycetes</taxon>
        <taxon>Helotiales</taxon>
        <taxon>Dermateaceae</taxon>
        <taxon>Phlyctema</taxon>
    </lineage>
</organism>
<protein>
    <submittedName>
        <fullName evidence="4">Fungal specific transcription factor domain-containing protein</fullName>
    </submittedName>
</protein>
<sequence length="739" mass="82034">MDHLSPQVQNAANGTSSLKRRRQSSTSAGSPRELGQMRSRRNTKSGSVSASFVGSGSGIHFVRTVRRAFARNTQRQNNAGNEATDSELVPGEDDQLESPSTLWRADEISFPEQEPRSGQDSQTASKYTFNDLVQWSRSYFDHWHPPFPFLRAPTFLESLEKAAGDGFQRLDHTETTIIRALMSISLADRRQLPKNGTRPIPAHLVFQSTDDAIMALQPLIILPSSLPALQAIVSVQIFLISMLRLNAASRIGGLIIRMSFHLGLHRCPTRFEQFSTTDADIRRRLFWSIYSLERYISQSLGLPLDLRDDDIDVCFPDNEIHLASDATQGGQSSRGSQVETHLLLPTFLAKHGKIKGLILELRNKSVLHSRTDPDEVSIIDAEISKWWNEAQELLDPLGQEGDSSWNDDSQPQGTPQTHGRLPRSLRSSHKLFLLVQKHESVILLSRPVITSGYNTTAFAAAMHKCIGASKAIIMNVYRHILADTQTISGSIQKDHNPLVWPGFVWLIWQSGLILLYAAYEGHYSTQVAQKESDRCVAILERLALRGNFWPLACASAIKELQSALKHKTLEETASRQRGTMPSGRIQLPNSTYRSTELQTEDFARHNSSSIQHLNSASLATGIDIEPRSSTQPADLQHFRVRGDNREENSPASIVSPSVQSTLNPGFNMPYDGSAASASGQPNVGMQEGFYPPQDEISSNDIWAGTSNGLLFPSDHGDELYDIFQLMDASYLVSGQTSQL</sequence>
<evidence type="ECO:0000256" key="2">
    <source>
        <dbReference type="SAM" id="MobiDB-lite"/>
    </source>
</evidence>
<dbReference type="InterPro" id="IPR050987">
    <property type="entry name" value="AtrR-like"/>
</dbReference>
<feature type="compositionally biased region" description="Polar residues" evidence="2">
    <location>
        <begin position="72"/>
        <end position="83"/>
    </location>
</feature>
<dbReference type="CDD" id="cd12148">
    <property type="entry name" value="fungal_TF_MHR"/>
    <property type="match status" value="1"/>
</dbReference>